<dbReference type="PANTHER" id="PTHR21666">
    <property type="entry name" value="PEPTIDASE-RELATED"/>
    <property type="match status" value="1"/>
</dbReference>
<dbReference type="HOGENOM" id="CLU_1393931_0_0_6"/>
<keyword evidence="4" id="KW-1185">Reference proteome</keyword>
<dbReference type="AlphaFoldDB" id="A0A0A7EN10"/>
<dbReference type="RefSeq" id="WP_040136471.1">
    <property type="nucleotide sequence ID" value="NZ_CP009889.1"/>
</dbReference>
<accession>A0A0A7EN10</accession>
<dbReference type="SUPFAM" id="SSF51261">
    <property type="entry name" value="Duplicated hybrid motif"/>
    <property type="match status" value="1"/>
</dbReference>
<dbReference type="PROSITE" id="PS51257">
    <property type="entry name" value="PROKAR_LIPOPROTEIN"/>
    <property type="match status" value="1"/>
</dbReference>
<dbReference type="eggNOG" id="COG0739">
    <property type="taxonomic scope" value="Bacteria"/>
</dbReference>
<dbReference type="Gene3D" id="2.70.70.10">
    <property type="entry name" value="Glucose Permease (Domain IIA)"/>
    <property type="match status" value="1"/>
</dbReference>
<feature type="chain" id="PRO_5002028102" evidence="1">
    <location>
        <begin position="19"/>
        <end position="199"/>
    </location>
</feature>
<dbReference type="InterPro" id="IPR011055">
    <property type="entry name" value="Dup_hybrid_motif"/>
</dbReference>
<dbReference type="EMBL" id="CP009889">
    <property type="protein sequence ID" value="AIY67461.1"/>
    <property type="molecule type" value="Genomic_DNA"/>
</dbReference>
<evidence type="ECO:0000256" key="1">
    <source>
        <dbReference type="SAM" id="SignalP"/>
    </source>
</evidence>
<gene>
    <name evidence="3" type="ORF">OM33_20780</name>
</gene>
<organism evidence="3 4">
    <name type="scientific">Pseudoalteromonas piratica</name>
    <dbReference type="NCBI Taxonomy" id="1348114"/>
    <lineage>
        <taxon>Bacteria</taxon>
        <taxon>Pseudomonadati</taxon>
        <taxon>Pseudomonadota</taxon>
        <taxon>Gammaproteobacteria</taxon>
        <taxon>Alteromonadales</taxon>
        <taxon>Pseudoalteromonadaceae</taxon>
        <taxon>Pseudoalteromonas</taxon>
    </lineage>
</organism>
<protein>
    <submittedName>
        <fullName evidence="3">Metalloendopeptidase</fullName>
    </submittedName>
</protein>
<feature type="signal peptide" evidence="1">
    <location>
        <begin position="1"/>
        <end position="18"/>
    </location>
</feature>
<proteinExistence type="predicted"/>
<sequence>MNKLGTALLLIASLSACAEQPLDCSVFNEQNSADYILPFQTGASFKVEVSTGHYRKSNGGVGLYAVDFNMPIGTTIVAARAGKVVAVRDEFEDWNGKDLAENYVFIEHQDGTIARYFHLTHNGALVSEGEHVTQGQVIAKSGNTGQSGGPHLHFDVQKCGPNLSPNYNKMPCGQTLPVMFKNTSSHQCGLEAGKTYKAL</sequence>
<evidence type="ECO:0000259" key="2">
    <source>
        <dbReference type="Pfam" id="PF01551"/>
    </source>
</evidence>
<reference evidence="3 4" key="1">
    <citation type="submission" date="2014-11" db="EMBL/GenBank/DDBJ databases">
        <title>Complete Genome Sequence of Pseudoalteromonas sp. Strain OCN003 Isolated from Kaneohe Bay, Oahu, Hawaii.</title>
        <authorList>
            <person name="Beurmann S."/>
            <person name="Videau P."/>
            <person name="Ushijima B."/>
            <person name="Smith A.M."/>
            <person name="Aeby G.S."/>
            <person name="Callahan S.M."/>
            <person name="Belcaid M."/>
        </authorList>
    </citation>
    <scope>NUCLEOTIDE SEQUENCE [LARGE SCALE GENOMIC DNA]</scope>
    <source>
        <strain evidence="3 4">OCN003</strain>
    </source>
</reference>
<name>A0A0A7EN10_9GAMM</name>
<dbReference type="GO" id="GO:0004222">
    <property type="term" value="F:metalloendopeptidase activity"/>
    <property type="evidence" value="ECO:0007669"/>
    <property type="project" value="TreeGrafter"/>
</dbReference>
<dbReference type="InterPro" id="IPR050570">
    <property type="entry name" value="Cell_wall_metabolism_enzyme"/>
</dbReference>
<dbReference type="CDD" id="cd12797">
    <property type="entry name" value="M23_peptidase"/>
    <property type="match status" value="1"/>
</dbReference>
<dbReference type="Proteomes" id="UP000030341">
    <property type="component" value="Chromosome 2"/>
</dbReference>
<dbReference type="InterPro" id="IPR016047">
    <property type="entry name" value="M23ase_b-sheet_dom"/>
</dbReference>
<keyword evidence="1" id="KW-0732">Signal</keyword>
<evidence type="ECO:0000313" key="4">
    <source>
        <dbReference type="Proteomes" id="UP000030341"/>
    </source>
</evidence>
<evidence type="ECO:0000313" key="3">
    <source>
        <dbReference type="EMBL" id="AIY67461.1"/>
    </source>
</evidence>
<dbReference type="Pfam" id="PF01551">
    <property type="entry name" value="Peptidase_M23"/>
    <property type="match status" value="1"/>
</dbReference>
<dbReference type="PANTHER" id="PTHR21666:SF294">
    <property type="entry name" value="PEPTIDASE M23"/>
    <property type="match status" value="1"/>
</dbReference>
<feature type="domain" description="M23ase beta-sheet core" evidence="2">
    <location>
        <begin position="65"/>
        <end position="163"/>
    </location>
</feature>
<dbReference type="OrthoDB" id="9805070at2"/>
<dbReference type="STRING" id="1348114.OM33_20780"/>
<dbReference type="KEGG" id="pseo:OM33_20780"/>